<evidence type="ECO:0000256" key="4">
    <source>
        <dbReference type="ARBA" id="ARBA00022989"/>
    </source>
</evidence>
<keyword evidence="4 7" id="KW-1133">Transmembrane helix</keyword>
<dbReference type="AlphaFoldDB" id="A0A2H0LMM8"/>
<dbReference type="GO" id="GO:0015221">
    <property type="term" value="F:lipopolysaccharide transmembrane transporter activity"/>
    <property type="evidence" value="ECO:0007669"/>
    <property type="project" value="InterPro"/>
</dbReference>
<feature type="compositionally biased region" description="Low complexity" evidence="6">
    <location>
        <begin position="282"/>
        <end position="295"/>
    </location>
</feature>
<reference evidence="9 10" key="1">
    <citation type="submission" date="2017-09" db="EMBL/GenBank/DDBJ databases">
        <title>Depth-based differentiation of microbial function through sediment-hosted aquifers and enrichment of novel symbionts in the deep terrestrial subsurface.</title>
        <authorList>
            <person name="Probst A.J."/>
            <person name="Ladd B."/>
            <person name="Jarett J.K."/>
            <person name="Geller-Mcgrath D.E."/>
            <person name="Sieber C.M."/>
            <person name="Emerson J.B."/>
            <person name="Anantharaman K."/>
            <person name="Thomas B.C."/>
            <person name="Malmstrom R."/>
            <person name="Stieglmeier M."/>
            <person name="Klingl A."/>
            <person name="Woyke T."/>
            <person name="Ryan C.M."/>
            <person name="Banfield J.F."/>
        </authorList>
    </citation>
    <scope>NUCLEOTIDE SEQUENCE [LARGE SCALE GENOMIC DNA]</scope>
    <source>
        <strain evidence="9">CG11_big_fil_rev_8_21_14_0_20_45_26</strain>
    </source>
</reference>
<comment type="caution">
    <text evidence="9">The sequence shown here is derived from an EMBL/GenBank/DDBJ whole genome shotgun (WGS) entry which is preliminary data.</text>
</comment>
<dbReference type="GO" id="GO:0005886">
    <property type="term" value="C:plasma membrane"/>
    <property type="evidence" value="ECO:0007669"/>
    <property type="project" value="InterPro"/>
</dbReference>
<dbReference type="Pfam" id="PF03968">
    <property type="entry name" value="LptD_N"/>
    <property type="match status" value="1"/>
</dbReference>
<proteinExistence type="predicted"/>
<evidence type="ECO:0000256" key="3">
    <source>
        <dbReference type="ARBA" id="ARBA00022692"/>
    </source>
</evidence>
<dbReference type="InterPro" id="IPR010664">
    <property type="entry name" value="LipoPS_assembly_LptC-rel"/>
</dbReference>
<dbReference type="Proteomes" id="UP000230859">
    <property type="component" value="Unassembled WGS sequence"/>
</dbReference>
<keyword evidence="3 7" id="KW-0812">Transmembrane</keyword>
<feature type="domain" description="Organic solvent tolerance-like N-terminal" evidence="8">
    <location>
        <begin position="197"/>
        <end position="278"/>
    </location>
</feature>
<evidence type="ECO:0000256" key="7">
    <source>
        <dbReference type="SAM" id="Phobius"/>
    </source>
</evidence>
<evidence type="ECO:0000259" key="8">
    <source>
        <dbReference type="Pfam" id="PF03968"/>
    </source>
</evidence>
<dbReference type="InterPro" id="IPR026265">
    <property type="entry name" value="LptC"/>
</dbReference>
<evidence type="ECO:0000313" key="10">
    <source>
        <dbReference type="Proteomes" id="UP000230859"/>
    </source>
</evidence>
<dbReference type="Gene3D" id="2.60.450.10">
    <property type="entry name" value="Lipopolysaccharide (LPS) transport protein A like domain"/>
    <property type="match status" value="2"/>
</dbReference>
<evidence type="ECO:0000313" key="9">
    <source>
        <dbReference type="EMBL" id="PIQ85692.1"/>
    </source>
</evidence>
<feature type="region of interest" description="Disordered" evidence="6">
    <location>
        <begin position="282"/>
        <end position="308"/>
    </location>
</feature>
<keyword evidence="1" id="KW-1003">Cell membrane</keyword>
<accession>A0A2H0LMM8</accession>
<gene>
    <name evidence="9" type="primary">lptC</name>
    <name evidence="9" type="ORF">COV74_07670</name>
</gene>
<dbReference type="PANTHER" id="PTHR37481:SF1">
    <property type="entry name" value="LIPOPOLYSACCHARIDE EXPORT SYSTEM PROTEIN LPTC"/>
    <property type="match status" value="1"/>
</dbReference>
<name>A0A2H0LMM8_9BACT</name>
<evidence type="ECO:0000256" key="5">
    <source>
        <dbReference type="ARBA" id="ARBA00023136"/>
    </source>
</evidence>
<dbReference type="PANTHER" id="PTHR37481">
    <property type="entry name" value="LIPOPOLYSACCHARIDE EXPORT SYSTEM PROTEIN LPTC"/>
    <property type="match status" value="1"/>
</dbReference>
<evidence type="ECO:0000256" key="1">
    <source>
        <dbReference type="ARBA" id="ARBA00022475"/>
    </source>
</evidence>
<evidence type="ECO:0000256" key="6">
    <source>
        <dbReference type="SAM" id="MobiDB-lite"/>
    </source>
</evidence>
<dbReference type="GO" id="GO:0017089">
    <property type="term" value="F:glycolipid transfer activity"/>
    <property type="evidence" value="ECO:0007669"/>
    <property type="project" value="TreeGrafter"/>
</dbReference>
<keyword evidence="5 7" id="KW-0472">Membrane</keyword>
<keyword evidence="2" id="KW-0997">Cell inner membrane</keyword>
<dbReference type="Pfam" id="PF06835">
    <property type="entry name" value="LptC"/>
    <property type="match status" value="1"/>
</dbReference>
<dbReference type="EMBL" id="PCVY01000063">
    <property type="protein sequence ID" value="PIQ85692.1"/>
    <property type="molecule type" value="Genomic_DNA"/>
</dbReference>
<sequence length="308" mass="34450">MIKQIVKITIGLALFYIGLVQFQLWLASRHPNVFDRQEYFERQEREQKIFSFAFSKYDTGGKKELEIEGDTADILKKQIFFTNVLAKAFAEDSPITITADTGIFDKKTSNVHLEKNVIATTKTGTRLLTEELDINPTDKVVTTPVHAKVKRENIHVEGIGAQGDSELKKVRFKRNVTVVVQNPDTNTPTIITSDGPLEVDYHSNVAHFSDNVIARDERGRLFADYMDVFYSQETKKIYKIIATGNVIITNKDGHTTYSDNVIYLADEGKIILGGDVEAFGAQESEGGQSEQSLSGFLENLGTSSKKKS</sequence>
<dbReference type="GO" id="GO:0030288">
    <property type="term" value="C:outer membrane-bounded periplasmic space"/>
    <property type="evidence" value="ECO:0007669"/>
    <property type="project" value="TreeGrafter"/>
</dbReference>
<organism evidence="9 10">
    <name type="scientific">Candidatus Abzuiibacterium crystallinum</name>
    <dbReference type="NCBI Taxonomy" id="1974748"/>
    <lineage>
        <taxon>Bacteria</taxon>
        <taxon>Pseudomonadati</taxon>
        <taxon>Candidatus Omnitrophota</taxon>
        <taxon>Candidatus Abzuiibacterium</taxon>
    </lineage>
</organism>
<evidence type="ECO:0000256" key="2">
    <source>
        <dbReference type="ARBA" id="ARBA00022519"/>
    </source>
</evidence>
<dbReference type="InterPro" id="IPR005653">
    <property type="entry name" value="OstA-like_N"/>
</dbReference>
<protein>
    <submittedName>
        <fullName evidence="9">LPS export ABC transporter periplasmic protein LptC</fullName>
    </submittedName>
</protein>
<dbReference type="NCBIfam" id="TIGR04409">
    <property type="entry name" value="LptC_YrbK"/>
    <property type="match status" value="1"/>
</dbReference>
<feature type="transmembrane region" description="Helical" evidence="7">
    <location>
        <begin position="5"/>
        <end position="26"/>
    </location>
</feature>
<dbReference type="InterPro" id="IPR052363">
    <property type="entry name" value="LPS_export_LptC"/>
</dbReference>